<evidence type="ECO:0000256" key="1">
    <source>
        <dbReference type="ARBA" id="ARBA00002197"/>
    </source>
</evidence>
<comment type="catalytic activity">
    <reaction evidence="10 11">
        <text>5,6-dimethylbenzimidazole + nicotinate beta-D-ribonucleotide = alpha-ribazole 5'-phosphate + nicotinate + H(+)</text>
        <dbReference type="Rhea" id="RHEA:11196"/>
        <dbReference type="ChEBI" id="CHEBI:15378"/>
        <dbReference type="ChEBI" id="CHEBI:15890"/>
        <dbReference type="ChEBI" id="CHEBI:32544"/>
        <dbReference type="ChEBI" id="CHEBI:57502"/>
        <dbReference type="ChEBI" id="CHEBI:57918"/>
        <dbReference type="EC" id="2.4.2.21"/>
    </reaction>
</comment>
<dbReference type="GO" id="GO:0009236">
    <property type="term" value="P:cobalamin biosynthetic process"/>
    <property type="evidence" value="ECO:0007669"/>
    <property type="project" value="UniProtKB-UniRule"/>
</dbReference>
<name>A0A4S8QMV9_9ACTN</name>
<dbReference type="InterPro" id="IPR003200">
    <property type="entry name" value="Nict_dMeBzImd_PRibTrfase"/>
</dbReference>
<comment type="function">
    <text evidence="1 11">Catalyzes the synthesis of alpha-ribazole-5'-phosphate from nicotinate mononucleotide (NAMN) and 5,6-dimethylbenzimidazole (DMB).</text>
</comment>
<evidence type="ECO:0000313" key="12">
    <source>
        <dbReference type="EMBL" id="THV42064.1"/>
    </source>
</evidence>
<evidence type="ECO:0000256" key="3">
    <source>
        <dbReference type="ARBA" id="ARBA00007110"/>
    </source>
</evidence>
<dbReference type="AlphaFoldDB" id="A0A4S8QMV9"/>
<evidence type="ECO:0000256" key="5">
    <source>
        <dbReference type="ARBA" id="ARBA00015486"/>
    </source>
</evidence>
<evidence type="ECO:0000256" key="10">
    <source>
        <dbReference type="ARBA" id="ARBA00047340"/>
    </source>
</evidence>
<evidence type="ECO:0000256" key="8">
    <source>
        <dbReference type="ARBA" id="ARBA00022679"/>
    </source>
</evidence>
<dbReference type="OrthoDB" id="9781491at2"/>
<organism evidence="12 13">
    <name type="scientific">Glycomyces buryatensis</name>
    <dbReference type="NCBI Taxonomy" id="2570927"/>
    <lineage>
        <taxon>Bacteria</taxon>
        <taxon>Bacillati</taxon>
        <taxon>Actinomycetota</taxon>
        <taxon>Actinomycetes</taxon>
        <taxon>Glycomycetales</taxon>
        <taxon>Glycomycetaceae</taxon>
        <taxon>Glycomyces</taxon>
    </lineage>
</organism>
<reference evidence="13" key="1">
    <citation type="submission" date="2019-04" db="EMBL/GenBank/DDBJ databases">
        <title>Nocardioides xinjiangensis sp. nov.</title>
        <authorList>
            <person name="Liu S."/>
        </authorList>
    </citation>
    <scope>NUCLEOTIDE SEQUENCE [LARGE SCALE GENOMIC DNA]</scope>
    <source>
        <strain evidence="13">18</strain>
    </source>
</reference>
<comment type="caution">
    <text evidence="12">The sequence shown here is derived from an EMBL/GenBank/DDBJ whole genome shotgun (WGS) entry which is preliminary data.</text>
</comment>
<proteinExistence type="inferred from homology"/>
<evidence type="ECO:0000313" key="13">
    <source>
        <dbReference type="Proteomes" id="UP000308760"/>
    </source>
</evidence>
<keyword evidence="6 11" id="KW-0169">Cobalamin biosynthesis</keyword>
<evidence type="ECO:0000256" key="9">
    <source>
        <dbReference type="ARBA" id="ARBA00030686"/>
    </source>
</evidence>
<keyword evidence="13" id="KW-1185">Reference proteome</keyword>
<dbReference type="NCBIfam" id="TIGR03160">
    <property type="entry name" value="cobT_DBIPRT"/>
    <property type="match status" value="1"/>
</dbReference>
<dbReference type="HAMAP" id="MF_00230">
    <property type="entry name" value="CobT"/>
    <property type="match status" value="1"/>
</dbReference>
<dbReference type="Proteomes" id="UP000308760">
    <property type="component" value="Unassembled WGS sequence"/>
</dbReference>
<evidence type="ECO:0000256" key="6">
    <source>
        <dbReference type="ARBA" id="ARBA00022573"/>
    </source>
</evidence>
<dbReference type="Pfam" id="PF02277">
    <property type="entry name" value="DBI_PRT"/>
    <property type="match status" value="1"/>
</dbReference>
<reference evidence="12 13" key="2">
    <citation type="submission" date="2019-05" db="EMBL/GenBank/DDBJ databases">
        <title>Glycomyces buryatensis sp. nov.</title>
        <authorList>
            <person name="Nikitina E."/>
        </authorList>
    </citation>
    <scope>NUCLEOTIDE SEQUENCE [LARGE SCALE GENOMIC DNA]</scope>
    <source>
        <strain evidence="12 13">18</strain>
    </source>
</reference>
<keyword evidence="7 11" id="KW-0328">Glycosyltransferase</keyword>
<dbReference type="UniPathway" id="UPA00061">
    <property type="reaction ID" value="UER00516"/>
</dbReference>
<dbReference type="PANTHER" id="PTHR43463:SF1">
    <property type="entry name" value="NICOTINATE-NUCLEOTIDE--DIMETHYLBENZIMIDAZOLE PHOSPHORIBOSYLTRANSFERASE"/>
    <property type="match status" value="1"/>
</dbReference>
<dbReference type="InterPro" id="IPR023195">
    <property type="entry name" value="Nict_dMeBzImd_PRibTrfase_N"/>
</dbReference>
<comment type="pathway">
    <text evidence="2 11">Nucleoside biosynthesis; alpha-ribazole biosynthesis; alpha-ribazole from 5,6-dimethylbenzimidazole: step 1/2.</text>
</comment>
<dbReference type="SUPFAM" id="SSF52733">
    <property type="entry name" value="Nicotinate mononucleotide:5,6-dimethylbenzimidazole phosphoribosyltransferase (CobT)"/>
    <property type="match status" value="1"/>
</dbReference>
<dbReference type="Gene3D" id="1.10.1610.10">
    <property type="match status" value="1"/>
</dbReference>
<dbReference type="EC" id="2.4.2.21" evidence="4 11"/>
<dbReference type="PANTHER" id="PTHR43463">
    <property type="entry name" value="NICOTINATE-NUCLEOTIDE--DIMETHYLBENZIMIDAZOLE PHOSPHORIBOSYLTRANSFERASE"/>
    <property type="match status" value="1"/>
</dbReference>
<evidence type="ECO:0000256" key="7">
    <source>
        <dbReference type="ARBA" id="ARBA00022676"/>
    </source>
</evidence>
<protein>
    <recommendedName>
        <fullName evidence="5 11">Nicotinate-nucleotide--dimethylbenzimidazole phosphoribosyltransferase</fullName>
        <shortName evidence="11">NN:DBI PRT</shortName>
        <ecNumber evidence="4 11">2.4.2.21</ecNumber>
    </recommendedName>
    <alternativeName>
        <fullName evidence="9 11">N(1)-alpha-phosphoribosyltransferase</fullName>
    </alternativeName>
</protein>
<dbReference type="CDD" id="cd02439">
    <property type="entry name" value="DMB-PRT_CobT"/>
    <property type="match status" value="1"/>
</dbReference>
<dbReference type="RefSeq" id="WP_136534053.1">
    <property type="nucleotide sequence ID" value="NZ_STGY01000030.1"/>
</dbReference>
<comment type="similarity">
    <text evidence="3 11">Belongs to the CobT family.</text>
</comment>
<dbReference type="EMBL" id="STGY01000030">
    <property type="protein sequence ID" value="THV42064.1"/>
    <property type="molecule type" value="Genomic_DNA"/>
</dbReference>
<dbReference type="InterPro" id="IPR036087">
    <property type="entry name" value="Nict_dMeBzImd_PRibTrfase_sf"/>
</dbReference>
<evidence type="ECO:0000256" key="11">
    <source>
        <dbReference type="HAMAP-Rule" id="MF_00230"/>
    </source>
</evidence>
<gene>
    <name evidence="11 12" type="primary">cobT</name>
    <name evidence="12" type="ORF">FAB82_08170</name>
</gene>
<accession>A0A4S8QMV9</accession>
<evidence type="ECO:0000256" key="2">
    <source>
        <dbReference type="ARBA" id="ARBA00005049"/>
    </source>
</evidence>
<dbReference type="Gene3D" id="3.40.50.10210">
    <property type="match status" value="1"/>
</dbReference>
<sequence length="347" mass="34878">MNQLATLIESVQPVESRFAVMAAERHAGLAKPPGSLGRLETLGAQLSAIARACPPPAIANPGLIIAAGDHGVHTQGVSPWPQEITTLMVESFCSGRASANAIASTTGTMVAVLDAGMVTPAADHPVVRRADIRKGTSDLRVEPAMTEDECAAAVDNGAALADRMIETGADLIALGDMGIANTTPSAALIAAYTGARADQATGRGTGIDDKTLDLKIEVVADALARHGASRDPLGTLASLGGLEHAALVGVVLAAAARRVPVLLDGVNTVAAALAAASLCPDATGYMIAGHQSVEPGAAVGLRHLGLAPLLDLELRLGEGTGALLAVPIVQSAAAVLRDVAGLDELGN</sequence>
<dbReference type="GO" id="GO:0008939">
    <property type="term" value="F:nicotinate-nucleotide-dimethylbenzimidazole phosphoribosyltransferase activity"/>
    <property type="evidence" value="ECO:0007669"/>
    <property type="project" value="UniProtKB-UniRule"/>
</dbReference>
<evidence type="ECO:0000256" key="4">
    <source>
        <dbReference type="ARBA" id="ARBA00011991"/>
    </source>
</evidence>
<dbReference type="NCBIfam" id="NF000996">
    <property type="entry name" value="PRK00105.1"/>
    <property type="match status" value="1"/>
</dbReference>
<keyword evidence="8 11" id="KW-0808">Transferase</keyword>
<feature type="active site" description="Proton acceptor" evidence="11">
    <location>
        <position position="318"/>
    </location>
</feature>
<dbReference type="FunFam" id="3.40.50.10210:FF:000001">
    <property type="entry name" value="Nicotinate-nucleotide--dimethylbenzimidazole phosphoribosyltransferase"/>
    <property type="match status" value="1"/>
</dbReference>
<dbReference type="InterPro" id="IPR017846">
    <property type="entry name" value="Nict_dMeBzImd_PRibTrfase_bact"/>
</dbReference>